<proteinExistence type="predicted"/>
<dbReference type="InterPro" id="IPR038725">
    <property type="entry name" value="YdaG_split_barrel_FMN-bd"/>
</dbReference>
<dbReference type="Proteomes" id="UP000263642">
    <property type="component" value="Unassembled WGS sequence"/>
</dbReference>
<dbReference type="InterPro" id="IPR012349">
    <property type="entry name" value="Split_barrel_FMN-bd"/>
</dbReference>
<evidence type="ECO:0000313" key="2">
    <source>
        <dbReference type="EMBL" id="HCO24064.1"/>
    </source>
</evidence>
<comment type="caution">
    <text evidence="2">The sequence shown here is derived from an EMBL/GenBank/DDBJ whole genome shotgun (WGS) entry which is preliminary data.</text>
</comment>
<evidence type="ECO:0000259" key="1">
    <source>
        <dbReference type="Pfam" id="PF16242"/>
    </source>
</evidence>
<organism evidence="2 3">
    <name type="scientific">Gimesia maris</name>
    <dbReference type="NCBI Taxonomy" id="122"/>
    <lineage>
        <taxon>Bacteria</taxon>
        <taxon>Pseudomonadati</taxon>
        <taxon>Planctomycetota</taxon>
        <taxon>Planctomycetia</taxon>
        <taxon>Planctomycetales</taxon>
        <taxon>Planctomycetaceae</taxon>
        <taxon>Gimesia</taxon>
    </lineage>
</organism>
<dbReference type="InterPro" id="IPR052917">
    <property type="entry name" value="Stress-Dev_Protein"/>
</dbReference>
<evidence type="ECO:0000313" key="3">
    <source>
        <dbReference type="Proteomes" id="UP000263642"/>
    </source>
</evidence>
<feature type="domain" description="General stress protein FMN-binding split barrel" evidence="1">
    <location>
        <begin position="14"/>
        <end position="149"/>
    </location>
</feature>
<dbReference type="SUPFAM" id="SSF50475">
    <property type="entry name" value="FMN-binding split barrel"/>
    <property type="match status" value="1"/>
</dbReference>
<protein>
    <submittedName>
        <fullName evidence="2">General stress protein</fullName>
    </submittedName>
</protein>
<name>A0A3D3R5C4_9PLAN</name>
<dbReference type="PANTHER" id="PTHR34818">
    <property type="entry name" value="PROTEIN BLI-3"/>
    <property type="match status" value="1"/>
</dbReference>
<dbReference type="AlphaFoldDB" id="A0A3D3R5C4"/>
<dbReference type="Gene3D" id="2.30.110.10">
    <property type="entry name" value="Electron Transport, Fmn-binding Protein, Chain A"/>
    <property type="match status" value="1"/>
</dbReference>
<accession>A0A3D3R5C4</accession>
<dbReference type="Pfam" id="PF16242">
    <property type="entry name" value="Pyrid_ox_like"/>
    <property type="match status" value="1"/>
</dbReference>
<dbReference type="EMBL" id="DQAY01000078">
    <property type="protein sequence ID" value="HCO24064.1"/>
    <property type="molecule type" value="Genomic_DNA"/>
</dbReference>
<dbReference type="PANTHER" id="PTHR34818:SF1">
    <property type="entry name" value="PROTEIN BLI-3"/>
    <property type="match status" value="1"/>
</dbReference>
<sequence length="171" mass="19848">MDQKVSDSGERQKSIEALREMIRDIHIAMLTTRSEDGGLRSRPMITAKHEFEGQLWFFTHADDPKVSEIVKQSAVNLAYADAERDRYISITGQAELVRNSQKIELLWTEELEQWFPQGFADPNLALICVNVSEAEYWDANQSQLRGLFQELFFETEQELKHDKLKWDEAAL</sequence>
<reference evidence="2 3" key="1">
    <citation type="journal article" date="2018" name="Nat. Biotechnol.">
        <title>A standardized bacterial taxonomy based on genome phylogeny substantially revises the tree of life.</title>
        <authorList>
            <person name="Parks D.H."/>
            <person name="Chuvochina M."/>
            <person name="Waite D.W."/>
            <person name="Rinke C."/>
            <person name="Skarshewski A."/>
            <person name="Chaumeil P.A."/>
            <person name="Hugenholtz P."/>
        </authorList>
    </citation>
    <scope>NUCLEOTIDE SEQUENCE [LARGE SCALE GENOMIC DNA]</scope>
    <source>
        <strain evidence="2">UBA9375</strain>
    </source>
</reference>
<gene>
    <name evidence="2" type="ORF">DIT97_13840</name>
</gene>